<dbReference type="RefSeq" id="XP_014752440.2">
    <property type="nucleotide sequence ID" value="XM_014896954.2"/>
</dbReference>
<name>A0A2K2DM49_BRADI</name>
<dbReference type="EnsemblPlants" id="PNT75357">
    <property type="protein sequence ID" value="PNT75357"/>
    <property type="gene ID" value="BRADI_1g30767v3"/>
</dbReference>
<dbReference type="Gramene" id="PNT75356">
    <property type="protein sequence ID" value="PNT75356"/>
    <property type="gene ID" value="BRADI_1g30767v3"/>
</dbReference>
<dbReference type="CDD" id="cd18280">
    <property type="entry name" value="BTB_POZ_BPM_plant"/>
    <property type="match status" value="1"/>
</dbReference>
<evidence type="ECO:0000313" key="6">
    <source>
        <dbReference type="EMBL" id="PNT75357.1"/>
    </source>
</evidence>
<dbReference type="EnsemblPlants" id="PNT75356">
    <property type="protein sequence ID" value="PNT75356"/>
    <property type="gene ID" value="BRADI_1g30767v3"/>
</dbReference>
<sequence>MAAASSQSTRRTTAAATTTTTSTCAPETAKGARVFRIEGYNMYKGLGVGRFIQSAPFAVGGYDWRICYYPDGDVESSKDCVSVHLELMTEGADVRALYSLTLIRQATAAGSSAYFMWANPTEPVVFSSAHGTSARGFSRFAKRSVLEASTYIVGDTILISCELTVIRLKEAQAPQPEARFVVRVPFLGLMDDLKNLLETGEEADVSFKVRDEVFHAHKLILAMRSPVFKATLYGPMGDNCGESITIEDMHPVAFRGLLHFIYTDEFPELDDIDDDDDEDEEEDMIQHLLVAADRYGMERMKLMCERIFSECLDSKTVATTLAFADQYNCSQLKDACIGFINSLDTMDPVLSSTGYEHLKRACPNIFVDIWEKAAKARKNYSFKLQ</sequence>
<protein>
    <recommendedName>
        <fullName evidence="9">BTB domain-containing protein</fullName>
    </recommendedName>
</protein>
<keyword evidence="8" id="KW-1185">Reference proteome</keyword>
<dbReference type="SUPFAM" id="SSF54695">
    <property type="entry name" value="POZ domain"/>
    <property type="match status" value="1"/>
</dbReference>
<dbReference type="PROSITE" id="PS50097">
    <property type="entry name" value="BTB"/>
    <property type="match status" value="1"/>
</dbReference>
<comment type="pathway">
    <text evidence="1">Protein modification; protein ubiquitination.</text>
</comment>
<comment type="similarity">
    <text evidence="2">Belongs to the Tdpoz family.</text>
</comment>
<dbReference type="InterPro" id="IPR045005">
    <property type="entry name" value="BPM1-6"/>
</dbReference>
<feature type="region of interest" description="Disordered" evidence="3">
    <location>
        <begin position="1"/>
        <end position="22"/>
    </location>
</feature>
<dbReference type="ExpressionAtlas" id="A0A2K2DM49">
    <property type="expression patterns" value="baseline and differential"/>
</dbReference>
<dbReference type="InterPro" id="IPR056423">
    <property type="entry name" value="BACK_BPM_SPOP"/>
</dbReference>
<evidence type="ECO:0000256" key="1">
    <source>
        <dbReference type="ARBA" id="ARBA00004906"/>
    </source>
</evidence>
<evidence type="ECO:0008006" key="9">
    <source>
        <dbReference type="Google" id="ProtNLM"/>
    </source>
</evidence>
<dbReference type="Proteomes" id="UP000008810">
    <property type="component" value="Chromosome 1"/>
</dbReference>
<feature type="domain" description="BTB" evidence="4">
    <location>
        <begin position="203"/>
        <end position="270"/>
    </location>
</feature>
<reference evidence="7" key="3">
    <citation type="submission" date="2018-08" db="UniProtKB">
        <authorList>
            <consortium name="EnsemblPlants"/>
        </authorList>
    </citation>
    <scope>IDENTIFICATION</scope>
    <source>
        <strain evidence="7">cv. Bd21</strain>
    </source>
</reference>
<dbReference type="InterPro" id="IPR011333">
    <property type="entry name" value="SKP1/BTB/POZ_sf"/>
</dbReference>
<dbReference type="PANTHER" id="PTHR26379">
    <property type="entry name" value="BTB/POZ AND MATH DOMAIN-CONTAINING PROTEIN 1"/>
    <property type="match status" value="1"/>
</dbReference>
<evidence type="ECO:0000313" key="7">
    <source>
        <dbReference type="EnsemblPlants" id="PNT75356"/>
    </source>
</evidence>
<dbReference type="Gene3D" id="3.30.710.10">
    <property type="entry name" value="Potassium Channel Kv1.1, Chain A"/>
    <property type="match status" value="1"/>
</dbReference>
<evidence type="ECO:0000259" key="4">
    <source>
        <dbReference type="PROSITE" id="PS50097"/>
    </source>
</evidence>
<dbReference type="GeneID" id="106865848"/>
<dbReference type="InterPro" id="IPR002083">
    <property type="entry name" value="MATH/TRAF_dom"/>
</dbReference>
<dbReference type="InterPro" id="IPR000210">
    <property type="entry name" value="BTB/POZ_dom"/>
</dbReference>
<reference evidence="6" key="2">
    <citation type="submission" date="2017-06" db="EMBL/GenBank/DDBJ databases">
        <title>WGS assembly of Brachypodium distachyon.</title>
        <authorList>
            <consortium name="The International Brachypodium Initiative"/>
            <person name="Lucas S."/>
            <person name="Harmon-Smith M."/>
            <person name="Lail K."/>
            <person name="Tice H."/>
            <person name="Grimwood J."/>
            <person name="Bruce D."/>
            <person name="Barry K."/>
            <person name="Shu S."/>
            <person name="Lindquist E."/>
            <person name="Wang M."/>
            <person name="Pitluck S."/>
            <person name="Vogel J.P."/>
            <person name="Garvin D.F."/>
            <person name="Mockler T.C."/>
            <person name="Schmutz J."/>
            <person name="Rokhsar D."/>
            <person name="Bevan M.W."/>
        </authorList>
    </citation>
    <scope>NUCLEOTIDE SEQUENCE</scope>
    <source>
        <strain evidence="6">Bd21</strain>
    </source>
</reference>
<dbReference type="CDD" id="cd00121">
    <property type="entry name" value="MATH"/>
    <property type="match status" value="1"/>
</dbReference>
<feature type="domain" description="MATH" evidence="5">
    <location>
        <begin position="30"/>
        <end position="163"/>
    </location>
</feature>
<accession>A0A2K2DM49</accession>
<dbReference type="SUPFAM" id="SSF49599">
    <property type="entry name" value="TRAF domain-like"/>
    <property type="match status" value="1"/>
</dbReference>
<dbReference type="Gene3D" id="1.25.40.420">
    <property type="match status" value="1"/>
</dbReference>
<dbReference type="PANTHER" id="PTHR26379:SF456">
    <property type="entry name" value="BTB DOMAIN-CONTAINING PROTEIN"/>
    <property type="match status" value="1"/>
</dbReference>
<dbReference type="Pfam" id="PF00651">
    <property type="entry name" value="BTB"/>
    <property type="match status" value="1"/>
</dbReference>
<dbReference type="Pfam" id="PF22486">
    <property type="entry name" value="MATH_2"/>
    <property type="match status" value="1"/>
</dbReference>
<evidence type="ECO:0000313" key="8">
    <source>
        <dbReference type="Proteomes" id="UP000008810"/>
    </source>
</evidence>
<evidence type="ECO:0000256" key="2">
    <source>
        <dbReference type="ARBA" id="ARBA00010846"/>
    </source>
</evidence>
<dbReference type="PROSITE" id="PS50144">
    <property type="entry name" value="MATH"/>
    <property type="match status" value="1"/>
</dbReference>
<dbReference type="OrthoDB" id="45365at2759"/>
<reference evidence="6 7" key="1">
    <citation type="journal article" date="2010" name="Nature">
        <title>Genome sequencing and analysis of the model grass Brachypodium distachyon.</title>
        <authorList>
            <consortium name="International Brachypodium Initiative"/>
        </authorList>
    </citation>
    <scope>NUCLEOTIDE SEQUENCE [LARGE SCALE GENOMIC DNA]</scope>
    <source>
        <strain evidence="6">Bd21</strain>
        <strain evidence="7">cv. Bd21</strain>
    </source>
</reference>
<dbReference type="SMART" id="SM00225">
    <property type="entry name" value="BTB"/>
    <property type="match status" value="1"/>
</dbReference>
<gene>
    <name evidence="7" type="primary">LOC106865848</name>
    <name evidence="6" type="ORF">BRADI_1g30767v3</name>
</gene>
<evidence type="ECO:0000256" key="3">
    <source>
        <dbReference type="SAM" id="MobiDB-lite"/>
    </source>
</evidence>
<dbReference type="Gramene" id="PNT75357">
    <property type="protein sequence ID" value="PNT75357"/>
    <property type="gene ID" value="BRADI_1g30767v3"/>
</dbReference>
<dbReference type="EMBL" id="CM000880">
    <property type="protein sequence ID" value="PNT75356.1"/>
    <property type="molecule type" value="Genomic_DNA"/>
</dbReference>
<organism evidence="6">
    <name type="scientific">Brachypodium distachyon</name>
    <name type="common">Purple false brome</name>
    <name type="synonym">Trachynia distachya</name>
    <dbReference type="NCBI Taxonomy" id="15368"/>
    <lineage>
        <taxon>Eukaryota</taxon>
        <taxon>Viridiplantae</taxon>
        <taxon>Streptophyta</taxon>
        <taxon>Embryophyta</taxon>
        <taxon>Tracheophyta</taxon>
        <taxon>Spermatophyta</taxon>
        <taxon>Magnoliopsida</taxon>
        <taxon>Liliopsida</taxon>
        <taxon>Poales</taxon>
        <taxon>Poaceae</taxon>
        <taxon>BOP clade</taxon>
        <taxon>Pooideae</taxon>
        <taxon>Stipodae</taxon>
        <taxon>Brachypodieae</taxon>
        <taxon>Brachypodium</taxon>
    </lineage>
</organism>
<dbReference type="GO" id="GO:0016567">
    <property type="term" value="P:protein ubiquitination"/>
    <property type="evidence" value="ECO:0007669"/>
    <property type="project" value="InterPro"/>
</dbReference>
<evidence type="ECO:0000259" key="5">
    <source>
        <dbReference type="PROSITE" id="PS50144"/>
    </source>
</evidence>
<dbReference type="EMBL" id="CM000880">
    <property type="protein sequence ID" value="PNT75357.1"/>
    <property type="molecule type" value="Genomic_DNA"/>
</dbReference>
<proteinExistence type="inferred from homology"/>
<dbReference type="Pfam" id="PF24570">
    <property type="entry name" value="BACK_BPM_SPOP"/>
    <property type="match status" value="1"/>
</dbReference>
<dbReference type="Gene3D" id="2.60.210.10">
    <property type="entry name" value="Apoptosis, Tumor Necrosis Factor Receptor Associated Protein 2, Chain A"/>
    <property type="match status" value="1"/>
</dbReference>
<dbReference type="AlphaFoldDB" id="A0A2K2DM49"/>
<dbReference type="InterPro" id="IPR008974">
    <property type="entry name" value="TRAF-like"/>
</dbReference>